<evidence type="ECO:0000313" key="5">
    <source>
        <dbReference type="Proteomes" id="UP000290189"/>
    </source>
</evidence>
<reference evidence="4 5" key="1">
    <citation type="submission" date="2018-03" db="EMBL/GenBank/DDBJ databases">
        <authorList>
            <person name="Fogelqvist J."/>
        </authorList>
    </citation>
    <scope>NUCLEOTIDE SEQUENCE [LARGE SCALE GENOMIC DNA]</scope>
</reference>
<protein>
    <recommendedName>
        <fullName evidence="3">Chorein N-terminal domain-containing protein</fullName>
    </recommendedName>
</protein>
<sequence length="2499" mass="273007">MLGGLQRTISQVILRYAQNYLVNIDTDLNLSLWSGDVVLKAVELRLDVLQSLVGYRGYRIDKAVVAELRIHVPWISLTTSSVRITLKGVECAATLDDSLTRPPEGNGHNAPSSPPESKPQIDIEDTTSNEAEQEDGWTKALIGKIIANARVEISDISLRLTGASCQGFVILEAVTLKPADENWVPSYIEPSGPWRMIHALLEVEHLSIGIVEGKSEIVEGKSEIAEHLLDDYVIRDFDAVLRIRTYQSPGVRWIKSNSLAIPSEPCGPRLLVSFLVDSAVEICLSPDKLRMLISLAPLASSGAAHETVTPLDTLMLPSDIGSSAEVVHINFDAKPAEAMKQRKVSWGNWAWDLLAVPPSDLESAIDIGHLAPTKGAVASCDIRSLTITLSKTHRPPLNVSPSKPRSSFLSSPVSNAAFASVTGRSISVHVSIGENNDVRNVSSFLTFSSFAVINQMTALPLFLIAEEVDVCEVMPFIGTSDEQDVGIDAGVPFRTLAQMHPNQETPRPTFSLLFQRRPHKPDTVALRCSSIGAMVPLKSNADTDFIQNLVPFVTLQKSRRLDSDTDHLLEENQATSAHVNVSVDIRRLSLSLHVDDVGDWKHEELFLPAANTLSFQMFSVLFTNDPTSGKRVSFRKCYTQAHDVSLEYRRWRGSRSIDGLLFSMTDASFQNAGFTVESAEMSVSFRHFHFIVLLSMAVCCAWDSLSLSSNIRLQVAALRPRRSLLPQSVLLSHAVLHFHLGGLVVHASKSCTLRTLSASVNRRNQTRLVVFPHPAASDAAPAVDLRFSGRNATSVKSIPMSVVIDSFFLDVLAFATVYRQVIPGSTGDATGSSPTSPSFVTEVMSAIHHLDVDIAPVTFIIPLSDAYHISRRASLFGYRNCSTLCIQLPSVRITKSDVSSIMLDDISVFTIPNTVGPALWRTIANSRSFILEPVGIRCSVIGLSQINVAIDTPVKVSLDEKQASAIKLATAAILPSARSGDHKHLPRKCDAVVHPAHISDVRSIVSVALTLQTIELHTHETSSFSASRMGRTPIDSVRFDVHGLKVSGSVHCGPGAPVCTRLEADVDDVLIAYWCAHRHHQMMTSDGGSLTMERCDGGDALCSVSIRPISALINIDALLSAFAVLELATVKNGDLLSNANGSAGRHSSAQAPSSICINCQIGTVQAGVIAGPSASICVMFDDIDFTRSVGASFKIRENVSIRRLHCFVSEMTTLPASCSEAISSAVDLQVERTGMRIKCQVPPLSLRVTENLLSLVSQVSSKMPSTPSSDTAATGLFSQDDLRSLQVVVLTATDNCRRPRPGEVILSPLSIAWRYVAPRAVTTISVHAGNIIAAGGQLTLSVSAFDDTGRVFRSVDEFVADFGRSLCHNMPETVAGADEWRITFADPNYDAEEVAHLLRIDSRSDLFIQTTLSLSIPIWLLFKWGTRVYITALRICLVLNSPSRAATKSPLSAMMYEFRHADRAVSLRFDTPLVVNIDSLIVDTLSHIAEQFSLVNATASIPADTGEGSVIVELQRQSTGSVVVSVSPPASILNTTLSPLVMLTGGDRDRHQRSLAVKPLESDSLELPHDSCVPLFWSDASTRRFSLADLSAFVVSPSLHCRRSGEFPIDLCSAVALSVTRLSLTVVWETSRTRGDTFDECSHCRITIQPRYVVHNRCPFPIRFQQGEQMPVKQLENEDHRPLSSWPLSSPPIDVIRRGVDFEKGLGVEDLSKLRISLPTYRVAEDTGDEWGWSQEILLSQGGGRRHHLRVRNRVFGYDQLLSYFIIAHDSVSHLIIFRDEQVPYTIVNATSSRITYRALPDACRDDPLSPQSPTVMPLEVAPGLSSQFCGPRDRSNLSTDPEERIFNSGEWNGMYPCYLHLRTPGSQWVSAENAVPLLPGTTRLVHLVSNLHDPEPHMIDSFDHKRRVSSDEERTLQVDVFERFGTTIAVVAPPGQLERVAFGRKIPCDFLSVSIPTIQFNFRDWNDTVFRVSIDGLGVDVAHDTPQSSLLLFRSMSYLEEGAISPCRNLRLRAESFQVDHLRSHEYPVIAHSVKGDARCALSVVCSWSPFIRFDGSDLSLLASPLHMVLSKPDLRSLSLSLSSMHLNLEDAFVASAMAYGTRFIEDVFRKGADSTTASLDSPDWRGNPEFLALLSKITSPRFFAHILDISPVHISLSFSSSRTYLDTNQTPLHFAPIVLRSVLSSQERLIKELSACYLADTIIRSPMLLGSLDLIGNPTQVVSSISKGIHDLVTLPTRALTQGPRAFAWAAMQGVGSLIQHISEGTLMSVSGFTHSLAGNMDRLSQDQYQLNSTPRRFGGRSFATGVTQLVNGVFLGVTGVVTAPIRGAAQQGSWGFVKGCGIGMAGVVTKPMSGALQLVSHTSRGLASSAGLSYVMPDVRPPLNDDSSGSTLDCISYIRLRIMCNRVGEKYCEHFLCGPVVQGSSQLSNRALIVCTSVGVHVIVNDGTDKPFMSFDHPSVDIIGQSVRISDADNTIDVEISGLHRTRLINRIQCFR</sequence>
<evidence type="ECO:0000256" key="1">
    <source>
        <dbReference type="ARBA" id="ARBA00022448"/>
    </source>
</evidence>
<dbReference type="Proteomes" id="UP000290189">
    <property type="component" value="Unassembled WGS sequence"/>
</dbReference>
<feature type="compositionally biased region" description="Acidic residues" evidence="2">
    <location>
        <begin position="122"/>
        <end position="134"/>
    </location>
</feature>
<keyword evidence="1" id="KW-0813">Transport</keyword>
<dbReference type="PANTHER" id="PTHR12517">
    <property type="entry name" value="VACUOLAR PROTEIN SORTING-ASSOCIATED PROTEIN 13B"/>
    <property type="match status" value="1"/>
</dbReference>
<accession>A0A3P3YB14</accession>
<evidence type="ECO:0000259" key="3">
    <source>
        <dbReference type="Pfam" id="PF12624"/>
    </source>
</evidence>
<keyword evidence="4" id="KW-0496">Mitochondrion</keyword>
<dbReference type="EMBL" id="OVEO01000007">
    <property type="protein sequence ID" value="SPQ97365.1"/>
    <property type="molecule type" value="Genomic_DNA"/>
</dbReference>
<organism evidence="4 5">
    <name type="scientific">Plasmodiophora brassicae</name>
    <name type="common">Clubroot disease agent</name>
    <dbReference type="NCBI Taxonomy" id="37360"/>
    <lineage>
        <taxon>Eukaryota</taxon>
        <taxon>Sar</taxon>
        <taxon>Rhizaria</taxon>
        <taxon>Endomyxa</taxon>
        <taxon>Phytomyxea</taxon>
        <taxon>Plasmodiophorida</taxon>
        <taxon>Plasmodiophoridae</taxon>
        <taxon>Plasmodiophora</taxon>
    </lineage>
</organism>
<feature type="domain" description="Chorein N-terminal" evidence="3">
    <location>
        <begin position="9"/>
        <end position="208"/>
    </location>
</feature>
<dbReference type="InterPro" id="IPR026854">
    <property type="entry name" value="VPS13_N"/>
</dbReference>
<feature type="region of interest" description="Disordered" evidence="2">
    <location>
        <begin position="97"/>
        <end position="134"/>
    </location>
</feature>
<dbReference type="PANTHER" id="PTHR12517:SF0">
    <property type="entry name" value="INTERMEMBRANE LIPID TRANSFER PROTEIN VPS13B"/>
    <property type="match status" value="1"/>
</dbReference>
<name>A0A3P3YB14_PLABS</name>
<evidence type="ECO:0000256" key="2">
    <source>
        <dbReference type="SAM" id="MobiDB-lite"/>
    </source>
</evidence>
<dbReference type="InterPro" id="IPR039782">
    <property type="entry name" value="VPS13B"/>
</dbReference>
<geneLocation type="mitochondrion" evidence="4"/>
<gene>
    <name evidence="4" type="ORF">PLBR_LOCUS4580</name>
</gene>
<proteinExistence type="predicted"/>
<evidence type="ECO:0000313" key="4">
    <source>
        <dbReference type="EMBL" id="SPQ97365.1"/>
    </source>
</evidence>
<dbReference type="Pfam" id="PF12624">
    <property type="entry name" value="VPS13_N"/>
    <property type="match status" value="1"/>
</dbReference>